<feature type="compositionally biased region" description="Acidic residues" evidence="1">
    <location>
        <begin position="237"/>
        <end position="246"/>
    </location>
</feature>
<feature type="transmembrane region" description="Helical" evidence="2">
    <location>
        <begin position="39"/>
        <end position="63"/>
    </location>
</feature>
<feature type="transmembrane region" description="Helical" evidence="2">
    <location>
        <begin position="179"/>
        <end position="202"/>
    </location>
</feature>
<keyword evidence="2" id="KW-0812">Transmembrane</keyword>
<keyword evidence="3" id="KW-0732">Signal</keyword>
<keyword evidence="2" id="KW-1133">Transmembrane helix</keyword>
<keyword evidence="2" id="KW-0472">Membrane</keyword>
<reference evidence="4 5" key="1">
    <citation type="submission" date="2017-04" db="EMBL/GenBank/DDBJ databases">
        <title>Draft genome sequence of Marssonina coronaria NL1: causal agent of apple blotch.</title>
        <authorList>
            <person name="Cheng Q."/>
        </authorList>
    </citation>
    <scope>NUCLEOTIDE SEQUENCE [LARGE SCALE GENOMIC DNA]</scope>
    <source>
        <strain evidence="4 5">NL1</strain>
    </source>
</reference>
<feature type="compositionally biased region" description="Basic and acidic residues" evidence="1">
    <location>
        <begin position="254"/>
        <end position="264"/>
    </location>
</feature>
<protein>
    <submittedName>
        <fullName evidence="4">Tetraspanin Tsp</fullName>
    </submittedName>
</protein>
<feature type="transmembrane region" description="Helical" evidence="2">
    <location>
        <begin position="75"/>
        <end position="98"/>
    </location>
</feature>
<dbReference type="EMBL" id="MZNU01000336">
    <property type="protein sequence ID" value="OWP00107.1"/>
    <property type="molecule type" value="Genomic_DNA"/>
</dbReference>
<accession>A0A218YWD6</accession>
<gene>
    <name evidence="4" type="ORF">B2J93_8678</name>
</gene>
<dbReference type="OrthoDB" id="71600at2759"/>
<feature type="compositionally biased region" description="Basic and acidic residues" evidence="1">
    <location>
        <begin position="298"/>
        <end position="315"/>
    </location>
</feature>
<dbReference type="InParanoid" id="A0A218YWD6"/>
<comment type="caution">
    <text evidence="4">The sequence shown here is derived from an EMBL/GenBank/DDBJ whole genome shotgun (WGS) entry which is preliminary data.</text>
</comment>
<feature type="region of interest" description="Disordered" evidence="1">
    <location>
        <begin position="237"/>
        <end position="315"/>
    </location>
</feature>
<name>A0A218YWD6_9HELO</name>
<organism evidence="4 5">
    <name type="scientific">Diplocarpon coronariae</name>
    <dbReference type="NCBI Taxonomy" id="2795749"/>
    <lineage>
        <taxon>Eukaryota</taxon>
        <taxon>Fungi</taxon>
        <taxon>Dikarya</taxon>
        <taxon>Ascomycota</taxon>
        <taxon>Pezizomycotina</taxon>
        <taxon>Leotiomycetes</taxon>
        <taxon>Helotiales</taxon>
        <taxon>Drepanopezizaceae</taxon>
        <taxon>Diplocarpon</taxon>
    </lineage>
</organism>
<dbReference type="Proteomes" id="UP000242519">
    <property type="component" value="Unassembled WGS sequence"/>
</dbReference>
<evidence type="ECO:0000256" key="2">
    <source>
        <dbReference type="SAM" id="Phobius"/>
    </source>
</evidence>
<feature type="compositionally biased region" description="Basic and acidic residues" evidence="1">
    <location>
        <begin position="274"/>
        <end position="285"/>
    </location>
</feature>
<dbReference type="AlphaFoldDB" id="A0A218YWD6"/>
<sequence>MSTLQRKLAILAIPLLLLALTAIAGYAHSQIRSLSIPIPPALALCTVVLPIITGLSAQSAYSLVRRAANAEPYRLRIPLIAVIGIQLICETIIATLALTHILPASALDCGLQSKWLHLHRVKDADAIRAIQDSFSCCGLHTVRDHSWPFSEPPTCASVYHRSRSCIGAWRKAEQSQAGLLLLVAVAVFIIKVLLLISLLTNAPFTQWASHFRHPGAHSEEAEEDNRATMRRLIEENAGEYQDEPSEEPSSRALQRPDENTDRRPVVLPRPLTDGGHEWRTCEGTHDLGLSPGIMNPHDNGRGDDWLQHGEELRRG</sequence>
<evidence type="ECO:0000313" key="5">
    <source>
        <dbReference type="Proteomes" id="UP000242519"/>
    </source>
</evidence>
<feature type="chain" id="PRO_5012804242" evidence="3">
    <location>
        <begin position="30"/>
        <end position="315"/>
    </location>
</feature>
<dbReference type="STRING" id="503106.A0A218YWD6"/>
<proteinExistence type="predicted"/>
<evidence type="ECO:0000313" key="4">
    <source>
        <dbReference type="EMBL" id="OWP00107.1"/>
    </source>
</evidence>
<feature type="signal peptide" evidence="3">
    <location>
        <begin position="1"/>
        <end position="29"/>
    </location>
</feature>
<keyword evidence="5" id="KW-1185">Reference proteome</keyword>
<evidence type="ECO:0000256" key="3">
    <source>
        <dbReference type="SAM" id="SignalP"/>
    </source>
</evidence>
<evidence type="ECO:0000256" key="1">
    <source>
        <dbReference type="SAM" id="MobiDB-lite"/>
    </source>
</evidence>